<feature type="domain" description="AIPP2-like SPOC-like" evidence="7">
    <location>
        <begin position="340"/>
        <end position="468"/>
    </location>
</feature>
<dbReference type="GO" id="GO:0140566">
    <property type="term" value="F:histone reader activity"/>
    <property type="evidence" value="ECO:0007669"/>
    <property type="project" value="InterPro"/>
</dbReference>
<sequence length="485" mass="54678">MLSQSPNNEKQRANGSCGETSIQYGDFLVLPYGVIILLIRLSFTFWFHPDPTVFFFFFHMDLVTLICNVAAQVFDMFVESLQNKACQKCGDSGYTEALNYCIKCKVVAEHTYCLDVVPKDFDEDVVWTCWFCLSGNDGGHSNTLESSSYTQLLTSDQALEAVRKQKWKASDAYSKALQKVERLKRGPPLQSSEPEAAKRVCLTNSTDQKLDCSHLHKKKRRTLIQDESSNEHQKTREHGIMIVEDRGGSSDLPKIADRDSKINVQPPFEENENTLSGSEICAQDQNLSDQNILILDVGGGSNEAVNCIEKEASQNSPDDLPKILDRDINTSAKPILDPIWRGNFTIKDGNFDVMNGLVAYTSNQASPKVRVTASLLPGSVSIEMLPRHEVFPKTFGISDVTSEDIGLYFFPEKERDERAFDELVDNVIEQDLALKAVLEHAELLIFTSLQLPLQNWRYRGKYFLWGLFGRKKFSHYSSGREHATA</sequence>
<evidence type="ECO:0000256" key="6">
    <source>
        <dbReference type="SAM" id="Phobius"/>
    </source>
</evidence>
<keyword evidence="5" id="KW-0804">Transcription</keyword>
<evidence type="ECO:0000256" key="5">
    <source>
        <dbReference type="ARBA" id="ARBA00023163"/>
    </source>
</evidence>
<evidence type="ECO:0000313" key="8">
    <source>
        <dbReference type="EMBL" id="KAB5557153.1"/>
    </source>
</evidence>
<dbReference type="GO" id="GO:0034244">
    <property type="term" value="P:negative regulation of transcription elongation by RNA polymerase II"/>
    <property type="evidence" value="ECO:0007669"/>
    <property type="project" value="InterPro"/>
</dbReference>
<dbReference type="EMBL" id="VDCV01000005">
    <property type="protein sequence ID" value="KAB5557153.1"/>
    <property type="molecule type" value="Genomic_DNA"/>
</dbReference>
<dbReference type="GO" id="GO:0008270">
    <property type="term" value="F:zinc ion binding"/>
    <property type="evidence" value="ECO:0007669"/>
    <property type="project" value="UniProtKB-KW"/>
</dbReference>
<gene>
    <name evidence="8" type="ORF">DKX38_008062</name>
</gene>
<dbReference type="InterPro" id="IPR013083">
    <property type="entry name" value="Znf_RING/FYVE/PHD"/>
</dbReference>
<evidence type="ECO:0000256" key="2">
    <source>
        <dbReference type="ARBA" id="ARBA00022771"/>
    </source>
</evidence>
<evidence type="ECO:0000256" key="4">
    <source>
        <dbReference type="ARBA" id="ARBA00023015"/>
    </source>
</evidence>
<comment type="caution">
    <text evidence="8">The sequence shown here is derived from an EMBL/GenBank/DDBJ whole genome shotgun (WGS) entry which is preliminary data.</text>
</comment>
<dbReference type="InterPro" id="IPR056280">
    <property type="entry name" value="AIPP2-like_SPOC"/>
</dbReference>
<evidence type="ECO:0000313" key="9">
    <source>
        <dbReference type="Proteomes" id="UP000326939"/>
    </source>
</evidence>
<dbReference type="InterPro" id="IPR049914">
    <property type="entry name" value="PHD1-3/5-6"/>
</dbReference>
<keyword evidence="1" id="KW-0479">Metal-binding</keyword>
<name>A0A5N5MRT8_9ROSI</name>
<keyword evidence="6" id="KW-0472">Membrane</keyword>
<proteinExistence type="predicted"/>
<evidence type="ECO:0000256" key="1">
    <source>
        <dbReference type="ARBA" id="ARBA00022723"/>
    </source>
</evidence>
<evidence type="ECO:0000259" key="7">
    <source>
        <dbReference type="Pfam" id="PF23121"/>
    </source>
</evidence>
<dbReference type="InterPro" id="IPR011011">
    <property type="entry name" value="Znf_FYVE_PHD"/>
</dbReference>
<evidence type="ECO:0000256" key="3">
    <source>
        <dbReference type="ARBA" id="ARBA00022833"/>
    </source>
</evidence>
<keyword evidence="6" id="KW-1133">Transmembrane helix</keyword>
<dbReference type="Pfam" id="PF23121">
    <property type="entry name" value="SPOC_AIPP2"/>
    <property type="match status" value="1"/>
</dbReference>
<organism evidence="8 9">
    <name type="scientific">Salix brachista</name>
    <dbReference type="NCBI Taxonomy" id="2182728"/>
    <lineage>
        <taxon>Eukaryota</taxon>
        <taxon>Viridiplantae</taxon>
        <taxon>Streptophyta</taxon>
        <taxon>Embryophyta</taxon>
        <taxon>Tracheophyta</taxon>
        <taxon>Spermatophyta</taxon>
        <taxon>Magnoliopsida</taxon>
        <taxon>eudicotyledons</taxon>
        <taxon>Gunneridae</taxon>
        <taxon>Pentapetalae</taxon>
        <taxon>rosids</taxon>
        <taxon>fabids</taxon>
        <taxon>Malpighiales</taxon>
        <taxon>Salicaceae</taxon>
        <taxon>Saliceae</taxon>
        <taxon>Salix</taxon>
    </lineage>
</organism>
<dbReference type="CDD" id="cd15489">
    <property type="entry name" value="PHD_SF"/>
    <property type="match status" value="1"/>
</dbReference>
<keyword evidence="9" id="KW-1185">Reference proteome</keyword>
<dbReference type="Proteomes" id="UP000326939">
    <property type="component" value="Chromosome 5"/>
</dbReference>
<feature type="transmembrane region" description="Helical" evidence="6">
    <location>
        <begin position="27"/>
        <end position="47"/>
    </location>
</feature>
<dbReference type="AlphaFoldDB" id="A0A5N5MRT8"/>
<protein>
    <recommendedName>
        <fullName evidence="7">AIPP2-like SPOC-like domain-containing protein</fullName>
    </recommendedName>
</protein>
<feature type="transmembrane region" description="Helical" evidence="6">
    <location>
        <begin position="53"/>
        <end position="74"/>
    </location>
</feature>
<dbReference type="PANTHER" id="PTHR33304">
    <property type="match status" value="1"/>
</dbReference>
<keyword evidence="2" id="KW-0863">Zinc-finger</keyword>
<keyword evidence="6" id="KW-0812">Transmembrane</keyword>
<reference evidence="9" key="1">
    <citation type="journal article" date="2019" name="Gigascience">
        <title>De novo genome assembly of the endangered Acer yangbiense, a plant species with extremely small populations endemic to Yunnan Province, China.</title>
        <authorList>
            <person name="Yang J."/>
            <person name="Wariss H.M."/>
            <person name="Tao L."/>
            <person name="Zhang R."/>
            <person name="Yun Q."/>
            <person name="Hollingsworth P."/>
            <person name="Dao Z."/>
            <person name="Luo G."/>
            <person name="Guo H."/>
            <person name="Ma Y."/>
            <person name="Sun W."/>
        </authorList>
    </citation>
    <scope>NUCLEOTIDE SEQUENCE [LARGE SCALE GENOMIC DNA]</scope>
    <source>
        <strain evidence="9">cv. br00</strain>
    </source>
</reference>
<accession>A0A5N5MRT8</accession>
<keyword evidence="3" id="KW-0862">Zinc</keyword>
<dbReference type="PANTHER" id="PTHR33304:SF49">
    <property type="entry name" value="OS12G0161500 PROTEIN"/>
    <property type="match status" value="1"/>
</dbReference>
<dbReference type="Gene3D" id="3.30.40.10">
    <property type="entry name" value="Zinc/RING finger domain, C3HC4 (zinc finger)"/>
    <property type="match status" value="1"/>
</dbReference>
<dbReference type="SUPFAM" id="SSF57903">
    <property type="entry name" value="FYVE/PHD zinc finger"/>
    <property type="match status" value="1"/>
</dbReference>
<keyword evidence="4" id="KW-0805">Transcription regulation</keyword>